<feature type="region of interest" description="Disordered" evidence="1">
    <location>
        <begin position="35"/>
        <end position="54"/>
    </location>
</feature>
<reference evidence="3" key="1">
    <citation type="submission" date="2022-03" db="EMBL/GenBank/DDBJ databases">
        <title>Identification of a novel bacterium isolated from mangrove sediments.</title>
        <authorList>
            <person name="Pan X."/>
        </authorList>
    </citation>
    <scope>NUCLEOTIDE SEQUENCE</scope>
    <source>
        <strain evidence="3">B2580</strain>
    </source>
</reference>
<name>A0ABT0B6G0_9SPHN</name>
<proteinExistence type="predicted"/>
<keyword evidence="2" id="KW-1133">Transmembrane helix</keyword>
<protein>
    <submittedName>
        <fullName evidence="3">Uncharacterized protein</fullName>
    </submittedName>
</protein>
<organism evidence="3 4">
    <name type="scientific">Novosphingobium album</name>
    <name type="common">ex Hu et al. 2023</name>
    <dbReference type="NCBI Taxonomy" id="2930093"/>
    <lineage>
        <taxon>Bacteria</taxon>
        <taxon>Pseudomonadati</taxon>
        <taxon>Pseudomonadota</taxon>
        <taxon>Alphaproteobacteria</taxon>
        <taxon>Sphingomonadales</taxon>
        <taxon>Sphingomonadaceae</taxon>
        <taxon>Novosphingobium</taxon>
    </lineage>
</organism>
<keyword evidence="4" id="KW-1185">Reference proteome</keyword>
<evidence type="ECO:0000313" key="4">
    <source>
        <dbReference type="Proteomes" id="UP001162880"/>
    </source>
</evidence>
<evidence type="ECO:0000256" key="1">
    <source>
        <dbReference type="SAM" id="MobiDB-lite"/>
    </source>
</evidence>
<feature type="compositionally biased region" description="Basic residues" evidence="1">
    <location>
        <begin position="40"/>
        <end position="54"/>
    </location>
</feature>
<accession>A0ABT0B6G0</accession>
<dbReference type="EMBL" id="JALHLE010000040">
    <property type="protein sequence ID" value="MCJ2180666.1"/>
    <property type="molecule type" value="Genomic_DNA"/>
</dbReference>
<keyword evidence="2" id="KW-0812">Transmembrane</keyword>
<keyword evidence="2" id="KW-0472">Membrane</keyword>
<sequence>MLSKPPMVDIFALAVSHGLLALAVWRLLSRDDLYDEGRSAPRRPFGRRGRKPDA</sequence>
<comment type="caution">
    <text evidence="3">The sequence shown here is derived from an EMBL/GenBank/DDBJ whole genome shotgun (WGS) entry which is preliminary data.</text>
</comment>
<gene>
    <name evidence="3" type="ORF">MTR64_19000</name>
</gene>
<evidence type="ECO:0000256" key="2">
    <source>
        <dbReference type="SAM" id="Phobius"/>
    </source>
</evidence>
<feature type="transmembrane region" description="Helical" evidence="2">
    <location>
        <begin position="6"/>
        <end position="28"/>
    </location>
</feature>
<evidence type="ECO:0000313" key="3">
    <source>
        <dbReference type="EMBL" id="MCJ2180666.1"/>
    </source>
</evidence>
<dbReference type="RefSeq" id="WP_243996122.1">
    <property type="nucleotide sequence ID" value="NZ_JALHLE010000040.1"/>
</dbReference>
<dbReference type="Proteomes" id="UP001162880">
    <property type="component" value="Unassembled WGS sequence"/>
</dbReference>